<feature type="chain" id="PRO_5017671609" evidence="1">
    <location>
        <begin position="17"/>
        <end position="290"/>
    </location>
</feature>
<name>A0A3D8LB26_9BACT</name>
<keyword evidence="1" id="KW-0732">Signal</keyword>
<evidence type="ECO:0000256" key="1">
    <source>
        <dbReference type="SAM" id="SignalP"/>
    </source>
</evidence>
<dbReference type="Proteomes" id="UP000256708">
    <property type="component" value="Unassembled WGS sequence"/>
</dbReference>
<evidence type="ECO:0000313" key="2">
    <source>
        <dbReference type="EMBL" id="RDV14629.1"/>
    </source>
</evidence>
<accession>A0A3D8LB26</accession>
<feature type="signal peptide" evidence="1">
    <location>
        <begin position="1"/>
        <end position="16"/>
    </location>
</feature>
<protein>
    <submittedName>
        <fullName evidence="2">Uncharacterized protein</fullName>
    </submittedName>
</protein>
<keyword evidence="3" id="KW-1185">Reference proteome</keyword>
<dbReference type="AlphaFoldDB" id="A0A3D8LB26"/>
<reference evidence="3" key="1">
    <citation type="submission" date="2018-08" db="EMBL/GenBank/DDBJ databases">
        <authorList>
            <person name="Liu Z.-W."/>
            <person name="Du Z.-J."/>
        </authorList>
    </citation>
    <scope>NUCLEOTIDE SEQUENCE [LARGE SCALE GENOMIC DNA]</scope>
    <source>
        <strain evidence="3">H4X</strain>
    </source>
</reference>
<evidence type="ECO:0000313" key="3">
    <source>
        <dbReference type="Proteomes" id="UP000256708"/>
    </source>
</evidence>
<dbReference type="EMBL" id="QRGR01000013">
    <property type="protein sequence ID" value="RDV14629.1"/>
    <property type="molecule type" value="Genomic_DNA"/>
</dbReference>
<comment type="caution">
    <text evidence="2">The sequence shown here is derived from an EMBL/GenBank/DDBJ whole genome shotgun (WGS) entry which is preliminary data.</text>
</comment>
<sequence length="290" mass="32080">MLCITLWLSSATAVLAQQTDSIQAQTSPPQRWIVETNDGSVFQGTYLGQSEAGIRLLTESAGEITIPMSAVKNFRILDERNFRNGVYWFENPNATRYLFSPSAYSLRKGEAYYQNTYLVLNSFNYGVTDRFTIGAGFELISTFSGEPIFFITPKYTFPISENWNAGAGVLYANAAIEDFSGLGIGYGIVTYGNRDNNVTLGVGFGYVDDEVSGEPVINLSGMKRVGRKVALVTENWFVPAGGYYGVYSYGLRFMGERITVDFAFLNNPDIASEVVFIGVPYLDFVVKFGK</sequence>
<proteinExistence type="predicted"/>
<gene>
    <name evidence="2" type="ORF">DXT99_13240</name>
</gene>
<organism evidence="2 3">
    <name type="scientific">Pontibacter diazotrophicus</name>
    <dbReference type="NCBI Taxonomy" id="1400979"/>
    <lineage>
        <taxon>Bacteria</taxon>
        <taxon>Pseudomonadati</taxon>
        <taxon>Bacteroidota</taxon>
        <taxon>Cytophagia</taxon>
        <taxon>Cytophagales</taxon>
        <taxon>Hymenobacteraceae</taxon>
        <taxon>Pontibacter</taxon>
    </lineage>
</organism>